<protein>
    <submittedName>
        <fullName evidence="2">Uncharacterized protein</fullName>
    </submittedName>
</protein>
<gene>
    <name evidence="2" type="ORF">MBRA1_003174</name>
</gene>
<proteinExistence type="predicted"/>
<evidence type="ECO:0000313" key="3">
    <source>
        <dbReference type="Proteomes" id="UP001216638"/>
    </source>
</evidence>
<dbReference type="AlphaFoldDB" id="A0AAF0IU31"/>
<sequence length="177" mass="18978">MAFTSVHNQEDQSYLIAFRSLLGAQVASVAATPTYFVHAIRKGSFRLRGLARYNIAVPLIGAALGGAGGWIEGSQLSPAVLARRVSDTRLDVTRARRDDYQLIGSVVGALTLPALFRMCHWLTSVRRVGLVTGMLGGAGLGSAVGVLTYYGKDYLHENEPLLPASGEKPIPEQDIPK</sequence>
<evidence type="ECO:0000256" key="1">
    <source>
        <dbReference type="SAM" id="Phobius"/>
    </source>
</evidence>
<keyword evidence="1" id="KW-0472">Membrane</keyword>
<dbReference type="EMBL" id="CP119954">
    <property type="protein sequence ID" value="WFC96513.1"/>
    <property type="molecule type" value="Genomic_DNA"/>
</dbReference>
<keyword evidence="3" id="KW-1185">Reference proteome</keyword>
<feature type="transmembrane region" description="Helical" evidence="1">
    <location>
        <begin position="100"/>
        <end position="116"/>
    </location>
</feature>
<feature type="transmembrane region" description="Helical" evidence="1">
    <location>
        <begin position="16"/>
        <end position="38"/>
    </location>
</feature>
<feature type="transmembrane region" description="Helical" evidence="1">
    <location>
        <begin position="128"/>
        <end position="150"/>
    </location>
</feature>
<name>A0AAF0IU31_9BASI</name>
<accession>A0AAF0IU31</accession>
<feature type="transmembrane region" description="Helical" evidence="1">
    <location>
        <begin position="50"/>
        <end position="71"/>
    </location>
</feature>
<dbReference type="Proteomes" id="UP001216638">
    <property type="component" value="Chromosome 4"/>
</dbReference>
<keyword evidence="1" id="KW-0812">Transmembrane</keyword>
<evidence type="ECO:0000313" key="2">
    <source>
        <dbReference type="EMBL" id="WFC96513.1"/>
    </source>
</evidence>
<organism evidence="2 3">
    <name type="scientific">Malassezia brasiliensis</name>
    <dbReference type="NCBI Taxonomy" id="1821822"/>
    <lineage>
        <taxon>Eukaryota</taxon>
        <taxon>Fungi</taxon>
        <taxon>Dikarya</taxon>
        <taxon>Basidiomycota</taxon>
        <taxon>Ustilaginomycotina</taxon>
        <taxon>Malasseziomycetes</taxon>
        <taxon>Malasseziales</taxon>
        <taxon>Malasseziaceae</taxon>
        <taxon>Malassezia</taxon>
    </lineage>
</organism>
<reference evidence="2" key="1">
    <citation type="submission" date="2023-03" db="EMBL/GenBank/DDBJ databases">
        <title>Mating type loci evolution in Malassezia.</title>
        <authorList>
            <person name="Coelho M.A."/>
        </authorList>
    </citation>
    <scope>NUCLEOTIDE SEQUENCE</scope>
    <source>
        <strain evidence="2">CBS 14135</strain>
    </source>
</reference>
<keyword evidence="1" id="KW-1133">Transmembrane helix</keyword>